<feature type="binding site" evidence="14">
    <location>
        <begin position="175"/>
        <end position="176"/>
    </location>
    <ligand>
        <name>S-adenosyl-L-methionine</name>
        <dbReference type="ChEBI" id="CHEBI:59789"/>
    </ligand>
</feature>
<evidence type="ECO:0000256" key="7">
    <source>
        <dbReference type="ARBA" id="ARBA00022679"/>
    </source>
</evidence>
<comment type="miscellaneous">
    <text evidence="14">Reaction proceeds by a ping-pong mechanism involving intermediate methylation of a conserved cysteine residue.</text>
</comment>
<gene>
    <name evidence="14" type="primary">rlmN</name>
    <name evidence="16" type="ORF">Acaty_c1133</name>
</gene>
<dbReference type="InterPro" id="IPR027492">
    <property type="entry name" value="RNA_MTrfase_RlmN"/>
</dbReference>
<dbReference type="NCBIfam" id="TIGR00048">
    <property type="entry name" value="rRNA_mod_RlmN"/>
    <property type="match status" value="1"/>
</dbReference>
<feature type="binding site" evidence="14">
    <location>
        <position position="127"/>
    </location>
    <ligand>
        <name>[4Fe-4S] cluster</name>
        <dbReference type="ChEBI" id="CHEBI:49883"/>
        <note>4Fe-4S-S-AdoMet</note>
    </ligand>
</feature>
<dbReference type="EMBL" id="CP005986">
    <property type="protein sequence ID" value="AIA55003.1"/>
    <property type="molecule type" value="Genomic_DNA"/>
</dbReference>
<comment type="subcellular location">
    <subcellularLocation>
        <location evidence="1 14">Cytoplasm</location>
    </subcellularLocation>
</comment>
<dbReference type="SFLD" id="SFLDG01062">
    <property type="entry name" value="methyltransferase_(Class_A)"/>
    <property type="match status" value="1"/>
</dbReference>
<evidence type="ECO:0000256" key="4">
    <source>
        <dbReference type="ARBA" id="ARBA00022490"/>
    </source>
</evidence>
<comment type="similarity">
    <text evidence="2 14">Belongs to the radical SAM superfamily. RlmN family.</text>
</comment>
<dbReference type="Pfam" id="PF04055">
    <property type="entry name" value="Radical_SAM"/>
    <property type="match status" value="1"/>
</dbReference>
<feature type="active site" description="Proton acceptor" evidence="14">
    <location>
        <position position="107"/>
    </location>
</feature>
<dbReference type="GO" id="GO:0000049">
    <property type="term" value="F:tRNA binding"/>
    <property type="evidence" value="ECO:0007669"/>
    <property type="project" value="UniProtKB-UniRule"/>
</dbReference>
<keyword evidence="11 14" id="KW-0408">Iron</keyword>
<dbReference type="SUPFAM" id="SSF102114">
    <property type="entry name" value="Radical SAM enzymes"/>
    <property type="match status" value="1"/>
</dbReference>
<comment type="function">
    <text evidence="14">Specifically methylates position 2 of adenine 2503 in 23S rRNA and position 2 of adenine 37 in tRNAs. m2A2503 modification seems to play a crucial role in the proofreading step occurring at the peptidyl transferase center and thus would serve to optimize ribosomal fidelity.</text>
</comment>
<comment type="caution">
    <text evidence="14">Lacks conserved residue(s) required for the propagation of feature annotation.</text>
</comment>
<dbReference type="Pfam" id="PF21016">
    <property type="entry name" value="RlmN_N"/>
    <property type="match status" value="1"/>
</dbReference>
<dbReference type="PANTHER" id="PTHR30544">
    <property type="entry name" value="23S RRNA METHYLTRANSFERASE"/>
    <property type="match status" value="1"/>
</dbReference>
<dbReference type="GO" id="GO:0046872">
    <property type="term" value="F:metal ion binding"/>
    <property type="evidence" value="ECO:0007669"/>
    <property type="project" value="UniProtKB-KW"/>
</dbReference>
<dbReference type="GO" id="GO:0005737">
    <property type="term" value="C:cytoplasm"/>
    <property type="evidence" value="ECO:0007669"/>
    <property type="project" value="UniProtKB-SubCell"/>
</dbReference>
<comment type="catalytic activity">
    <reaction evidence="14">
        <text>adenosine(2503) in 23S rRNA + 2 reduced [2Fe-2S]-[ferredoxin] + 2 S-adenosyl-L-methionine = 2-methyladenosine(2503) in 23S rRNA + 5'-deoxyadenosine + L-methionine + 2 oxidized [2Fe-2S]-[ferredoxin] + S-adenosyl-L-homocysteine</text>
        <dbReference type="Rhea" id="RHEA:42916"/>
        <dbReference type="Rhea" id="RHEA-COMP:10000"/>
        <dbReference type="Rhea" id="RHEA-COMP:10001"/>
        <dbReference type="Rhea" id="RHEA-COMP:10152"/>
        <dbReference type="Rhea" id="RHEA-COMP:10282"/>
        <dbReference type="ChEBI" id="CHEBI:17319"/>
        <dbReference type="ChEBI" id="CHEBI:33737"/>
        <dbReference type="ChEBI" id="CHEBI:33738"/>
        <dbReference type="ChEBI" id="CHEBI:57844"/>
        <dbReference type="ChEBI" id="CHEBI:57856"/>
        <dbReference type="ChEBI" id="CHEBI:59789"/>
        <dbReference type="ChEBI" id="CHEBI:74411"/>
        <dbReference type="ChEBI" id="CHEBI:74497"/>
        <dbReference type="EC" id="2.1.1.192"/>
    </reaction>
</comment>
<keyword evidence="12 14" id="KW-0411">Iron-sulfur</keyword>
<dbReference type="InterPro" id="IPR007197">
    <property type="entry name" value="rSAM"/>
</dbReference>
<evidence type="ECO:0000256" key="2">
    <source>
        <dbReference type="ARBA" id="ARBA00007544"/>
    </source>
</evidence>
<dbReference type="PANTHER" id="PTHR30544:SF5">
    <property type="entry name" value="RADICAL SAM CORE DOMAIN-CONTAINING PROTEIN"/>
    <property type="match status" value="1"/>
</dbReference>
<name>A0A059ZU45_ACICK</name>
<feature type="binding site" evidence="14">
    <location>
        <position position="131"/>
    </location>
    <ligand>
        <name>[4Fe-4S] cluster</name>
        <dbReference type="ChEBI" id="CHEBI:49883"/>
        <note>4Fe-4S-S-AdoMet</note>
    </ligand>
</feature>
<reference evidence="16 17" key="1">
    <citation type="journal article" date="2009" name="J. Bacteriol.">
        <title>Draft genome sequence of the extremely acidophilic bacterium Acidithiobacillus caldus ATCC 51756 reveals metabolic versatility in the genus Acidithiobacillus.</title>
        <authorList>
            <person name="Valdes J."/>
            <person name="Quatrini R."/>
            <person name="Hallberg K."/>
            <person name="Dopson M."/>
            <person name="Valenzuela P.D."/>
            <person name="Holmes D.S."/>
        </authorList>
    </citation>
    <scope>NUCLEOTIDE SEQUENCE [LARGE SCALE GENOMIC DNA]</scope>
    <source>
        <strain evidence="17">ATCC 51756 / DSM 8584 / KU</strain>
    </source>
</reference>
<dbReference type="KEGG" id="acz:Acaty_c1133"/>
<dbReference type="Gene3D" id="1.10.150.530">
    <property type="match status" value="1"/>
</dbReference>
<keyword evidence="3 14" id="KW-0004">4Fe-4S</keyword>
<dbReference type="SFLD" id="SFLDS00029">
    <property type="entry name" value="Radical_SAM"/>
    <property type="match status" value="1"/>
</dbReference>
<keyword evidence="9 14" id="KW-0819">tRNA processing</keyword>
<evidence type="ECO:0000256" key="14">
    <source>
        <dbReference type="HAMAP-Rule" id="MF_01849"/>
    </source>
</evidence>
<evidence type="ECO:0000256" key="11">
    <source>
        <dbReference type="ARBA" id="ARBA00023004"/>
    </source>
</evidence>
<evidence type="ECO:0000256" key="13">
    <source>
        <dbReference type="ARBA" id="ARBA00023157"/>
    </source>
</evidence>
<feature type="active site" description="S-methylcysteine intermediate" evidence="14">
    <location>
        <position position="348"/>
    </location>
</feature>
<keyword evidence="5 14" id="KW-0698">rRNA processing</keyword>
<dbReference type="InterPro" id="IPR004383">
    <property type="entry name" value="rRNA_lsu_MTrfase_RlmN/Cfr"/>
</dbReference>
<evidence type="ECO:0000256" key="3">
    <source>
        <dbReference type="ARBA" id="ARBA00022485"/>
    </source>
</evidence>
<dbReference type="GO" id="GO:0019843">
    <property type="term" value="F:rRNA binding"/>
    <property type="evidence" value="ECO:0007669"/>
    <property type="project" value="UniProtKB-UniRule"/>
</dbReference>
<keyword evidence="7 14" id="KW-0808">Transferase</keyword>
<dbReference type="Gene3D" id="3.20.20.70">
    <property type="entry name" value="Aldolase class I"/>
    <property type="match status" value="1"/>
</dbReference>
<dbReference type="GO" id="GO:0070475">
    <property type="term" value="P:rRNA base methylation"/>
    <property type="evidence" value="ECO:0007669"/>
    <property type="project" value="UniProtKB-UniRule"/>
</dbReference>
<keyword evidence="6 14" id="KW-0489">Methyltransferase</keyword>
<evidence type="ECO:0000256" key="6">
    <source>
        <dbReference type="ARBA" id="ARBA00022603"/>
    </source>
</evidence>
<accession>A0A059ZU45</accession>
<keyword evidence="13 14" id="KW-1015">Disulfide bond</keyword>
<dbReference type="InterPro" id="IPR013785">
    <property type="entry name" value="Aldolase_TIM"/>
</dbReference>
<dbReference type="PIRSF" id="PIRSF006004">
    <property type="entry name" value="CHP00048"/>
    <property type="match status" value="1"/>
</dbReference>
<protein>
    <recommendedName>
        <fullName evidence="14">Dual-specificity RNA methyltransferase RlmN</fullName>
        <ecNumber evidence="14">2.1.1.192</ecNumber>
    </recommendedName>
    <alternativeName>
        <fullName evidence="14">23S rRNA (adenine(2503)-C(2))-methyltransferase</fullName>
    </alternativeName>
    <alternativeName>
        <fullName evidence="14">23S rRNA m2A2503 methyltransferase</fullName>
    </alternativeName>
    <alternativeName>
        <fullName evidence="14">Ribosomal RNA large subunit methyltransferase N</fullName>
    </alternativeName>
    <alternativeName>
        <fullName evidence="14">tRNA (adenine(37)-C(2))-methyltransferase</fullName>
    </alternativeName>
    <alternativeName>
        <fullName evidence="14">tRNA m2A37 methyltransferase</fullName>
    </alternativeName>
</protein>
<evidence type="ECO:0000313" key="17">
    <source>
        <dbReference type="Proteomes" id="UP000005522"/>
    </source>
</evidence>
<keyword evidence="10 14" id="KW-0479">Metal-binding</keyword>
<dbReference type="GO" id="GO:0002935">
    <property type="term" value="F:tRNA (adenine(37)-C2)-methyltransferase activity"/>
    <property type="evidence" value="ECO:0007669"/>
    <property type="project" value="UniProtKB-UniRule"/>
</dbReference>
<keyword evidence="8 14" id="KW-0949">S-adenosyl-L-methionine</keyword>
<evidence type="ECO:0000256" key="10">
    <source>
        <dbReference type="ARBA" id="ARBA00022723"/>
    </source>
</evidence>
<dbReference type="FunFam" id="3.20.20.70:FF:000014">
    <property type="entry name" value="Probable dual-specificity RNA methyltransferase RlmN"/>
    <property type="match status" value="1"/>
</dbReference>
<evidence type="ECO:0000256" key="9">
    <source>
        <dbReference type="ARBA" id="ARBA00022694"/>
    </source>
</evidence>
<dbReference type="Proteomes" id="UP000005522">
    <property type="component" value="Chromosome"/>
</dbReference>
<comment type="cofactor">
    <cofactor evidence="14">
        <name>[4Fe-4S] cluster</name>
        <dbReference type="ChEBI" id="CHEBI:49883"/>
    </cofactor>
    <text evidence="14">Binds 1 [4Fe-4S] cluster. The cluster is coordinated with 3 cysteines and an exchangeable S-adenosyl-L-methionine.</text>
</comment>
<dbReference type="SFLD" id="SFLDF00275">
    <property type="entry name" value="adenosine_C2_methyltransferase"/>
    <property type="match status" value="1"/>
</dbReference>
<feature type="binding site" evidence="14">
    <location>
        <position position="305"/>
    </location>
    <ligand>
        <name>S-adenosyl-L-methionine</name>
        <dbReference type="ChEBI" id="CHEBI:59789"/>
    </ligand>
</feature>
<dbReference type="EC" id="2.1.1.192" evidence="14"/>
<evidence type="ECO:0000259" key="15">
    <source>
        <dbReference type="PROSITE" id="PS51918"/>
    </source>
</evidence>
<feature type="binding site" evidence="14">
    <location>
        <position position="134"/>
    </location>
    <ligand>
        <name>[4Fe-4S] cluster</name>
        <dbReference type="ChEBI" id="CHEBI:49883"/>
        <note>4Fe-4S-S-AdoMet</note>
    </ligand>
</feature>
<dbReference type="AlphaFoldDB" id="A0A059ZU45"/>
<feature type="binding site" evidence="14">
    <location>
        <begin position="229"/>
        <end position="231"/>
    </location>
    <ligand>
        <name>S-adenosyl-L-methionine</name>
        <dbReference type="ChEBI" id="CHEBI:59789"/>
    </ligand>
</feature>
<dbReference type="PROSITE" id="PS51918">
    <property type="entry name" value="RADICAL_SAM"/>
    <property type="match status" value="1"/>
</dbReference>
<organism evidence="16 17">
    <name type="scientific">Acidithiobacillus caldus (strain ATCC 51756 / DSM 8584 / KU)</name>
    <dbReference type="NCBI Taxonomy" id="637389"/>
    <lineage>
        <taxon>Bacteria</taxon>
        <taxon>Pseudomonadati</taxon>
        <taxon>Pseudomonadota</taxon>
        <taxon>Acidithiobacillia</taxon>
        <taxon>Acidithiobacillales</taxon>
        <taxon>Acidithiobacillaceae</taxon>
        <taxon>Acidithiobacillus</taxon>
    </lineage>
</organism>
<evidence type="ECO:0000313" key="16">
    <source>
        <dbReference type="EMBL" id="AIA55003.1"/>
    </source>
</evidence>
<dbReference type="eggNOG" id="COG0820">
    <property type="taxonomic scope" value="Bacteria"/>
</dbReference>
<dbReference type="HAMAP" id="MF_01849">
    <property type="entry name" value="RNA_methyltr_RlmN"/>
    <property type="match status" value="1"/>
</dbReference>
<dbReference type="GO" id="GO:0051539">
    <property type="term" value="F:4 iron, 4 sulfur cluster binding"/>
    <property type="evidence" value="ECO:0007669"/>
    <property type="project" value="UniProtKB-UniRule"/>
</dbReference>
<comment type="catalytic activity">
    <reaction evidence="14">
        <text>adenosine(37) in tRNA + 2 reduced [2Fe-2S]-[ferredoxin] + 2 S-adenosyl-L-methionine = 2-methyladenosine(37) in tRNA + 5'-deoxyadenosine + L-methionine + 2 oxidized [2Fe-2S]-[ferredoxin] + S-adenosyl-L-homocysteine</text>
        <dbReference type="Rhea" id="RHEA:43332"/>
        <dbReference type="Rhea" id="RHEA-COMP:10000"/>
        <dbReference type="Rhea" id="RHEA-COMP:10001"/>
        <dbReference type="Rhea" id="RHEA-COMP:10162"/>
        <dbReference type="Rhea" id="RHEA-COMP:10485"/>
        <dbReference type="ChEBI" id="CHEBI:17319"/>
        <dbReference type="ChEBI" id="CHEBI:33737"/>
        <dbReference type="ChEBI" id="CHEBI:33738"/>
        <dbReference type="ChEBI" id="CHEBI:57844"/>
        <dbReference type="ChEBI" id="CHEBI:57856"/>
        <dbReference type="ChEBI" id="CHEBI:59789"/>
        <dbReference type="ChEBI" id="CHEBI:74411"/>
        <dbReference type="ChEBI" id="CHEBI:74497"/>
        <dbReference type="EC" id="2.1.1.192"/>
    </reaction>
</comment>
<dbReference type="InterPro" id="IPR048641">
    <property type="entry name" value="RlmN_N"/>
</dbReference>
<evidence type="ECO:0000256" key="1">
    <source>
        <dbReference type="ARBA" id="ARBA00004496"/>
    </source>
</evidence>
<keyword evidence="4 14" id="KW-0963">Cytoplasm</keyword>
<dbReference type="HOGENOM" id="CLU_029101_2_0_6"/>
<dbReference type="InterPro" id="IPR040072">
    <property type="entry name" value="Methyltransferase_A"/>
</dbReference>
<feature type="domain" description="Radical SAM core" evidence="15">
    <location>
        <begin position="113"/>
        <end position="343"/>
    </location>
</feature>
<dbReference type="GO" id="GO:0030488">
    <property type="term" value="P:tRNA methylation"/>
    <property type="evidence" value="ECO:0007669"/>
    <property type="project" value="UniProtKB-UniRule"/>
</dbReference>
<evidence type="ECO:0000256" key="12">
    <source>
        <dbReference type="ARBA" id="ARBA00023014"/>
    </source>
</evidence>
<dbReference type="GO" id="GO:0070040">
    <property type="term" value="F:rRNA (adenine(2503)-C2-)-methyltransferase activity"/>
    <property type="evidence" value="ECO:0007669"/>
    <property type="project" value="UniProtKB-UniRule"/>
</dbReference>
<feature type="binding site" evidence="14">
    <location>
        <position position="207"/>
    </location>
    <ligand>
        <name>S-adenosyl-L-methionine</name>
        <dbReference type="ChEBI" id="CHEBI:59789"/>
    </ligand>
</feature>
<dbReference type="InterPro" id="IPR058240">
    <property type="entry name" value="rSAM_sf"/>
</dbReference>
<proteinExistence type="inferred from homology"/>
<sequence>MSALMSEPLATAGPVGAMPHLLGLDRAGLVALLQEWGEPPFRASQILQWLHQRQVDDFAAMSNISKALRARLMAETRWDEPEVIADQLARDETRKWLLRLPDGNAIETVFIPEEDRGTLCISSQVGCSLACSFCATGAQGLNRNLSSHEIVAQVRVARRHLGLDAITNVVFMGMGEPLLNLKQVIPVIRLLLDDFAYGLSSRRVTVSTAGVLPGLEQLGRETPVNLAISLHASRNDLRDELVPINRHYPLAQLMAACRSYPLPPRRRITFEYVMLDGVNDSDADARALVRLLRGLPALVNLIPFNPFPGSPYRRSSLARIDAFREIVLSAGIMTVTRRPRGDDIAAACGQLAGQVHAGRRALVPMPARRVELRP</sequence>
<evidence type="ECO:0000256" key="8">
    <source>
        <dbReference type="ARBA" id="ARBA00022691"/>
    </source>
</evidence>
<dbReference type="CDD" id="cd01335">
    <property type="entry name" value="Radical_SAM"/>
    <property type="match status" value="1"/>
</dbReference>
<evidence type="ECO:0000256" key="5">
    <source>
        <dbReference type="ARBA" id="ARBA00022552"/>
    </source>
</evidence>